<dbReference type="Proteomes" id="UP001195769">
    <property type="component" value="Unassembled WGS sequence"/>
</dbReference>
<gene>
    <name evidence="1" type="ORF">F5891DRAFT_1255197</name>
</gene>
<name>A0AAD4DV79_9AGAM</name>
<organism evidence="1 2">
    <name type="scientific">Suillus fuscotomentosus</name>
    <dbReference type="NCBI Taxonomy" id="1912939"/>
    <lineage>
        <taxon>Eukaryota</taxon>
        <taxon>Fungi</taxon>
        <taxon>Dikarya</taxon>
        <taxon>Basidiomycota</taxon>
        <taxon>Agaricomycotina</taxon>
        <taxon>Agaricomycetes</taxon>
        <taxon>Agaricomycetidae</taxon>
        <taxon>Boletales</taxon>
        <taxon>Suillineae</taxon>
        <taxon>Suillaceae</taxon>
        <taxon>Suillus</taxon>
    </lineage>
</organism>
<dbReference type="AlphaFoldDB" id="A0AAD4DV79"/>
<sequence length="259" mass="28970">MTQTLRNLLLKLRSRRATMRCDCWGVTIAAVNITRGLVPIDLTKGMLGMVANILIIAQSVIKNQSDFQARVDKCETIREILDRATKHATDNDLRGYLGHALSQLNKSVNRINTEVASNKEQEFLQRRWEKYLDRIIPLFSAEMLVGLAIGMNTQTLGLKGNGKYHPPVPPPRPSMFYGREDLVAELTNLAVDDERITLIGLGGMGKSSPAKAIINEPPAMEKFADGRFFVTYDSLDPSTITFETHDSFCGSPMHRTCWC</sequence>
<reference evidence="1" key="1">
    <citation type="journal article" date="2020" name="New Phytol.">
        <title>Comparative genomics reveals dynamic genome evolution in host specialist ectomycorrhizal fungi.</title>
        <authorList>
            <person name="Lofgren L.A."/>
            <person name="Nguyen N.H."/>
            <person name="Vilgalys R."/>
            <person name="Ruytinx J."/>
            <person name="Liao H.L."/>
            <person name="Branco S."/>
            <person name="Kuo A."/>
            <person name="LaButti K."/>
            <person name="Lipzen A."/>
            <person name="Andreopoulos W."/>
            <person name="Pangilinan J."/>
            <person name="Riley R."/>
            <person name="Hundley H."/>
            <person name="Na H."/>
            <person name="Barry K."/>
            <person name="Grigoriev I.V."/>
            <person name="Stajich J.E."/>
            <person name="Kennedy P.G."/>
        </authorList>
    </citation>
    <scope>NUCLEOTIDE SEQUENCE</scope>
    <source>
        <strain evidence="1">FC203</strain>
    </source>
</reference>
<dbReference type="EMBL" id="JABBWK010000079">
    <property type="protein sequence ID" value="KAG1894504.1"/>
    <property type="molecule type" value="Genomic_DNA"/>
</dbReference>
<evidence type="ECO:0000313" key="1">
    <source>
        <dbReference type="EMBL" id="KAG1894504.1"/>
    </source>
</evidence>
<keyword evidence="2" id="KW-1185">Reference proteome</keyword>
<dbReference type="Gene3D" id="3.40.50.300">
    <property type="entry name" value="P-loop containing nucleotide triphosphate hydrolases"/>
    <property type="match status" value="1"/>
</dbReference>
<evidence type="ECO:0000313" key="2">
    <source>
        <dbReference type="Proteomes" id="UP001195769"/>
    </source>
</evidence>
<proteinExistence type="predicted"/>
<comment type="caution">
    <text evidence="1">The sequence shown here is derived from an EMBL/GenBank/DDBJ whole genome shotgun (WGS) entry which is preliminary data.</text>
</comment>
<dbReference type="InterPro" id="IPR027417">
    <property type="entry name" value="P-loop_NTPase"/>
</dbReference>
<dbReference type="SUPFAM" id="SSF52540">
    <property type="entry name" value="P-loop containing nucleoside triphosphate hydrolases"/>
    <property type="match status" value="1"/>
</dbReference>
<accession>A0AAD4DV79</accession>
<dbReference type="GeneID" id="64664281"/>
<protein>
    <submittedName>
        <fullName evidence="1">Uncharacterized protein</fullName>
    </submittedName>
</protein>
<dbReference type="RefSeq" id="XP_041220080.1">
    <property type="nucleotide sequence ID" value="XM_041369983.1"/>
</dbReference>